<evidence type="ECO:0000313" key="6">
    <source>
        <dbReference type="EMBL" id="VAW18443.1"/>
    </source>
</evidence>
<keyword evidence="2" id="KW-0805">Transcription regulation</keyword>
<accession>A0A3B0TQF7</accession>
<dbReference type="InterPro" id="IPR013325">
    <property type="entry name" value="RNA_pol_sigma_r2"/>
</dbReference>
<dbReference type="InterPro" id="IPR014284">
    <property type="entry name" value="RNA_pol_sigma-70_dom"/>
</dbReference>
<dbReference type="CDD" id="cd06171">
    <property type="entry name" value="Sigma70_r4"/>
    <property type="match status" value="1"/>
</dbReference>
<protein>
    <recommendedName>
        <fullName evidence="5">RNA polymerase sigma factor 70 region 4 type 2 domain-containing protein</fullName>
    </recommendedName>
</protein>
<dbReference type="GO" id="GO:0003677">
    <property type="term" value="F:DNA binding"/>
    <property type="evidence" value="ECO:0007669"/>
    <property type="project" value="InterPro"/>
</dbReference>
<feature type="domain" description="RNA polymerase sigma factor 70 region 4 type 2" evidence="5">
    <location>
        <begin position="125"/>
        <end position="175"/>
    </location>
</feature>
<dbReference type="SUPFAM" id="SSF88659">
    <property type="entry name" value="Sigma3 and sigma4 domains of RNA polymerase sigma factors"/>
    <property type="match status" value="1"/>
</dbReference>
<dbReference type="InterPro" id="IPR013324">
    <property type="entry name" value="RNA_pol_sigma_r3/r4-like"/>
</dbReference>
<evidence type="ECO:0000256" key="4">
    <source>
        <dbReference type="ARBA" id="ARBA00023163"/>
    </source>
</evidence>
<dbReference type="GO" id="GO:0016987">
    <property type="term" value="F:sigma factor activity"/>
    <property type="evidence" value="ECO:0007669"/>
    <property type="project" value="UniProtKB-KW"/>
</dbReference>
<dbReference type="NCBIfam" id="TIGR02937">
    <property type="entry name" value="sigma70-ECF"/>
    <property type="match status" value="1"/>
</dbReference>
<dbReference type="InterPro" id="IPR039425">
    <property type="entry name" value="RNA_pol_sigma-70-like"/>
</dbReference>
<reference evidence="6" key="1">
    <citation type="submission" date="2018-06" db="EMBL/GenBank/DDBJ databases">
        <authorList>
            <person name="Zhirakovskaya E."/>
        </authorList>
    </citation>
    <scope>NUCLEOTIDE SEQUENCE</scope>
</reference>
<dbReference type="AlphaFoldDB" id="A0A3B0TQF7"/>
<evidence type="ECO:0000256" key="1">
    <source>
        <dbReference type="ARBA" id="ARBA00010641"/>
    </source>
</evidence>
<proteinExistence type="inferred from homology"/>
<dbReference type="InterPro" id="IPR036388">
    <property type="entry name" value="WH-like_DNA-bd_sf"/>
</dbReference>
<evidence type="ECO:0000256" key="2">
    <source>
        <dbReference type="ARBA" id="ARBA00023015"/>
    </source>
</evidence>
<dbReference type="GO" id="GO:0006352">
    <property type="term" value="P:DNA-templated transcription initiation"/>
    <property type="evidence" value="ECO:0007669"/>
    <property type="project" value="InterPro"/>
</dbReference>
<dbReference type="Gene3D" id="1.10.1740.10">
    <property type="match status" value="1"/>
</dbReference>
<comment type="similarity">
    <text evidence="1">Belongs to the sigma-70 factor family. ECF subfamily.</text>
</comment>
<evidence type="ECO:0000259" key="5">
    <source>
        <dbReference type="Pfam" id="PF08281"/>
    </source>
</evidence>
<evidence type="ECO:0000256" key="3">
    <source>
        <dbReference type="ARBA" id="ARBA00023082"/>
    </source>
</evidence>
<organism evidence="6">
    <name type="scientific">hydrothermal vent metagenome</name>
    <dbReference type="NCBI Taxonomy" id="652676"/>
    <lineage>
        <taxon>unclassified sequences</taxon>
        <taxon>metagenomes</taxon>
        <taxon>ecological metagenomes</taxon>
    </lineage>
</organism>
<dbReference type="EMBL" id="UOEP01000087">
    <property type="protein sequence ID" value="VAW18443.1"/>
    <property type="molecule type" value="Genomic_DNA"/>
</dbReference>
<gene>
    <name evidence="6" type="ORF">MNBD_BACTEROID01-923</name>
</gene>
<name>A0A3B0TQF7_9ZZZZ</name>
<dbReference type="SUPFAM" id="SSF88946">
    <property type="entry name" value="Sigma2 domain of RNA polymerase sigma factors"/>
    <property type="match status" value="1"/>
</dbReference>
<keyword evidence="4" id="KW-0804">Transcription</keyword>
<dbReference type="Pfam" id="PF08281">
    <property type="entry name" value="Sigma70_r4_2"/>
    <property type="match status" value="1"/>
</dbReference>
<dbReference type="PANTHER" id="PTHR43133:SF46">
    <property type="entry name" value="RNA POLYMERASE SIGMA-70 FACTOR ECF SUBFAMILY"/>
    <property type="match status" value="1"/>
</dbReference>
<sequence>MTEYWKVVWESFKNGSVSSFKLIYHEYIDLLYAYGSKITSDEEILKDSVQQLFLELYTSGKNLSNPGNLKYYLLKALKIIIIHEIKKRYKYTSFELVDSIKFELELDVESEVIETEEKSAKIKFLQKTLSDLPPEKRELLFLKFYSGFNNEEIGGALGLKAETVKKRIYRILKQLHIQFRDLPIILFSLYYKI</sequence>
<dbReference type="PANTHER" id="PTHR43133">
    <property type="entry name" value="RNA POLYMERASE ECF-TYPE SIGMA FACTO"/>
    <property type="match status" value="1"/>
</dbReference>
<dbReference type="Gene3D" id="1.10.10.10">
    <property type="entry name" value="Winged helix-like DNA-binding domain superfamily/Winged helix DNA-binding domain"/>
    <property type="match status" value="1"/>
</dbReference>
<keyword evidence="3" id="KW-0731">Sigma factor</keyword>
<dbReference type="InterPro" id="IPR013249">
    <property type="entry name" value="RNA_pol_sigma70_r4_t2"/>
</dbReference>